<proteinExistence type="predicted"/>
<name>A0A2P5ASL6_PARAD</name>
<comment type="caution">
    <text evidence="2">The sequence shown here is derived from an EMBL/GenBank/DDBJ whole genome shotgun (WGS) entry which is preliminary data.</text>
</comment>
<reference evidence="3" key="1">
    <citation type="submission" date="2016-06" db="EMBL/GenBank/DDBJ databases">
        <title>Parallel loss of symbiosis genes in relatives of nitrogen-fixing non-legume Parasponia.</title>
        <authorList>
            <person name="Van Velzen R."/>
            <person name="Holmer R."/>
            <person name="Bu F."/>
            <person name="Rutten L."/>
            <person name="Van Zeijl A."/>
            <person name="Liu W."/>
            <person name="Santuari L."/>
            <person name="Cao Q."/>
            <person name="Sharma T."/>
            <person name="Shen D."/>
            <person name="Roswanjaya Y."/>
            <person name="Wardhani T."/>
            <person name="Kalhor M.S."/>
            <person name="Jansen J."/>
            <person name="Van den Hoogen J."/>
            <person name="Gungor B."/>
            <person name="Hartog M."/>
            <person name="Hontelez J."/>
            <person name="Verver J."/>
            <person name="Yang W.-C."/>
            <person name="Schijlen E."/>
            <person name="Repin R."/>
            <person name="Schilthuizen M."/>
            <person name="Schranz E."/>
            <person name="Heidstra R."/>
            <person name="Miyata K."/>
            <person name="Fedorova E."/>
            <person name="Kohlen W."/>
            <person name="Bisseling T."/>
            <person name="Smit S."/>
            <person name="Geurts R."/>
        </authorList>
    </citation>
    <scope>NUCLEOTIDE SEQUENCE [LARGE SCALE GENOMIC DNA]</scope>
    <source>
        <strain evidence="3">cv. WU1-14</strain>
    </source>
</reference>
<feature type="region of interest" description="Disordered" evidence="1">
    <location>
        <begin position="86"/>
        <end position="123"/>
    </location>
</feature>
<gene>
    <name evidence="2" type="ORF">PanWU01x14_304310</name>
</gene>
<accession>A0A2P5ASL6</accession>
<organism evidence="2 3">
    <name type="scientific">Parasponia andersonii</name>
    <name type="common">Sponia andersonii</name>
    <dbReference type="NCBI Taxonomy" id="3476"/>
    <lineage>
        <taxon>Eukaryota</taxon>
        <taxon>Viridiplantae</taxon>
        <taxon>Streptophyta</taxon>
        <taxon>Embryophyta</taxon>
        <taxon>Tracheophyta</taxon>
        <taxon>Spermatophyta</taxon>
        <taxon>Magnoliopsida</taxon>
        <taxon>eudicotyledons</taxon>
        <taxon>Gunneridae</taxon>
        <taxon>Pentapetalae</taxon>
        <taxon>rosids</taxon>
        <taxon>fabids</taxon>
        <taxon>Rosales</taxon>
        <taxon>Cannabaceae</taxon>
        <taxon>Parasponia</taxon>
    </lineage>
</organism>
<dbReference type="EMBL" id="JXTB01000463">
    <property type="protein sequence ID" value="PON39540.1"/>
    <property type="molecule type" value="Genomic_DNA"/>
</dbReference>
<feature type="compositionally biased region" description="Basic and acidic residues" evidence="1">
    <location>
        <begin position="111"/>
        <end position="123"/>
    </location>
</feature>
<keyword evidence="3" id="KW-1185">Reference proteome</keyword>
<dbReference type="Proteomes" id="UP000237105">
    <property type="component" value="Unassembled WGS sequence"/>
</dbReference>
<feature type="compositionally biased region" description="Polar residues" evidence="1">
    <location>
        <begin position="1"/>
        <end position="19"/>
    </location>
</feature>
<sequence>MAEWLNRSQKGSTVRQTLDSFGPVRPLSRQLGLPPEYNGPYLDSWGVGSLKGLLPEYNGKQLTTPDPDRAFNAILGRRAQGANRPDRMTIYKISSLTDSSRRRRQKSGYGDTKEITEISARDF</sequence>
<feature type="region of interest" description="Disordered" evidence="1">
    <location>
        <begin position="1"/>
        <end position="33"/>
    </location>
</feature>
<evidence type="ECO:0000313" key="3">
    <source>
        <dbReference type="Proteomes" id="UP000237105"/>
    </source>
</evidence>
<protein>
    <submittedName>
        <fullName evidence="2">Uncharacterized protein</fullName>
    </submittedName>
</protein>
<evidence type="ECO:0000313" key="2">
    <source>
        <dbReference type="EMBL" id="PON39540.1"/>
    </source>
</evidence>
<evidence type="ECO:0000256" key="1">
    <source>
        <dbReference type="SAM" id="MobiDB-lite"/>
    </source>
</evidence>
<dbReference type="AlphaFoldDB" id="A0A2P5ASL6"/>